<dbReference type="Pfam" id="PF00266">
    <property type="entry name" value="Aminotran_5"/>
    <property type="match status" value="1"/>
</dbReference>
<keyword evidence="6" id="KW-0479">Metal-binding</keyword>
<organism evidence="12 13">
    <name type="scientific">Candidatus Kirkpatrickella diaphorinae</name>
    <dbReference type="NCBI Taxonomy" id="2984322"/>
    <lineage>
        <taxon>Bacteria</taxon>
        <taxon>Pseudomonadati</taxon>
        <taxon>Pseudomonadota</taxon>
        <taxon>Alphaproteobacteria</taxon>
        <taxon>Acetobacterales</taxon>
        <taxon>Acetobacteraceae</taxon>
        <taxon>Candidatus Kirkpatrickella</taxon>
    </lineage>
</organism>
<comment type="similarity">
    <text evidence="3">Belongs to the class-V pyridoxal-phosphate-dependent aminotransferase family. NifS/IscS subfamily.</text>
</comment>
<evidence type="ECO:0000259" key="11">
    <source>
        <dbReference type="Pfam" id="PF00266"/>
    </source>
</evidence>
<dbReference type="EMBL" id="CP107052">
    <property type="protein sequence ID" value="UYH50653.1"/>
    <property type="molecule type" value="Genomic_DNA"/>
</dbReference>
<evidence type="ECO:0000256" key="2">
    <source>
        <dbReference type="ARBA" id="ARBA00003120"/>
    </source>
</evidence>
<dbReference type="Gene3D" id="3.90.1150.10">
    <property type="entry name" value="Aspartate Aminotransferase, domain 1"/>
    <property type="match status" value="1"/>
</dbReference>
<comment type="cofactor">
    <cofactor evidence="1">
        <name>pyridoxal 5'-phosphate</name>
        <dbReference type="ChEBI" id="CHEBI:597326"/>
    </cofactor>
</comment>
<dbReference type="GO" id="GO:0008483">
    <property type="term" value="F:transaminase activity"/>
    <property type="evidence" value="ECO:0007669"/>
    <property type="project" value="UniProtKB-KW"/>
</dbReference>
<evidence type="ECO:0000313" key="13">
    <source>
        <dbReference type="Proteomes" id="UP001163831"/>
    </source>
</evidence>
<reference evidence="12" key="1">
    <citation type="submission" date="2022-10" db="EMBL/GenBank/DDBJ databases">
        <title>Candidatus Kirkpatrella diaphorinas gen. nov., sp. nov., an uncultured endosymbiont identified in a population of Diaphorina citri from Hawaii.</title>
        <authorList>
            <person name="Henry E.M."/>
            <person name="Carlson C.R."/>
            <person name="Kuo Y.-W."/>
        </authorList>
    </citation>
    <scope>NUCLEOTIDE SEQUENCE</scope>
    <source>
        <strain evidence="12">CADCRV1</strain>
    </source>
</reference>
<keyword evidence="8" id="KW-0408">Iron</keyword>
<accession>A0ABY6GIQ1</accession>
<keyword evidence="12" id="KW-0032">Aminotransferase</keyword>
<dbReference type="InterPro" id="IPR015424">
    <property type="entry name" value="PyrdxlP-dep_Trfase"/>
</dbReference>
<dbReference type="PIRSF" id="PIRSF005572">
    <property type="entry name" value="NifS"/>
    <property type="match status" value="1"/>
</dbReference>
<evidence type="ECO:0000313" key="12">
    <source>
        <dbReference type="EMBL" id="UYH50653.1"/>
    </source>
</evidence>
<dbReference type="InterPro" id="IPR000192">
    <property type="entry name" value="Aminotrans_V_dom"/>
</dbReference>
<dbReference type="InterPro" id="IPR015421">
    <property type="entry name" value="PyrdxlP-dep_Trfase_major"/>
</dbReference>
<comment type="function">
    <text evidence="2">Catalyzes the removal of elemental sulfur atoms from cysteine to produce alanine. Seems to participate in the biosynthesis of the nitrogenase metalloclusters by providing the inorganic sulfur required for the Fe-S core formation.</text>
</comment>
<evidence type="ECO:0000256" key="8">
    <source>
        <dbReference type="ARBA" id="ARBA00023004"/>
    </source>
</evidence>
<dbReference type="RefSeq" id="WP_319806239.1">
    <property type="nucleotide sequence ID" value="NZ_CP107052.1"/>
</dbReference>
<dbReference type="Gene3D" id="1.10.260.50">
    <property type="match status" value="1"/>
</dbReference>
<dbReference type="Proteomes" id="UP001163831">
    <property type="component" value="Chromosome"/>
</dbReference>
<dbReference type="InterPro" id="IPR015422">
    <property type="entry name" value="PyrdxlP-dep_Trfase_small"/>
</dbReference>
<sequence>MNLYFDANATEKPRPQAREAMLEATTFIGNPASIHKAGREARRLLERARTLLAESFDVIEDQVVFTSGGTEANALALHAFSHDRRILMTATEHDSVRKAARAASVIPVMPSGEVSLEDLETMLRKGGPALVCVMAANNETGVINPLPEIAALCQTHGAYLHVDAVQYAARHAMTLRGLTSVAISGHKAGGLKGAGALVLSSDMPVKAMMPGGGQERGRRGGTPALPGIASMAAALRVGQKQDWSQIAAWRDEIERVVQSCGALVVGEAAAARLANTSCLILPEMSGQAQLIALDLAGCCVSTGSACSSGKVTRSHVLEAMGLGHLAGHAIRVSLPWDVTKEDVAHFCTAYRQMASTRKKGVTA</sequence>
<keyword evidence="9" id="KW-0411">Iron-sulfur</keyword>
<keyword evidence="5" id="KW-0808">Transferase</keyword>
<evidence type="ECO:0000256" key="7">
    <source>
        <dbReference type="ARBA" id="ARBA00022898"/>
    </source>
</evidence>
<evidence type="ECO:0000256" key="3">
    <source>
        <dbReference type="ARBA" id="ARBA00006490"/>
    </source>
</evidence>
<dbReference type="SUPFAM" id="SSF53383">
    <property type="entry name" value="PLP-dependent transferases"/>
    <property type="match status" value="1"/>
</dbReference>
<comment type="catalytic activity">
    <reaction evidence="10">
        <text>(sulfur carrier)-H + L-cysteine = (sulfur carrier)-SH + L-alanine</text>
        <dbReference type="Rhea" id="RHEA:43892"/>
        <dbReference type="Rhea" id="RHEA-COMP:14737"/>
        <dbReference type="Rhea" id="RHEA-COMP:14739"/>
        <dbReference type="ChEBI" id="CHEBI:29917"/>
        <dbReference type="ChEBI" id="CHEBI:35235"/>
        <dbReference type="ChEBI" id="CHEBI:57972"/>
        <dbReference type="ChEBI" id="CHEBI:64428"/>
        <dbReference type="EC" id="2.8.1.7"/>
    </reaction>
</comment>
<dbReference type="PANTHER" id="PTHR11601:SF34">
    <property type="entry name" value="CYSTEINE DESULFURASE"/>
    <property type="match status" value="1"/>
</dbReference>
<gene>
    <name evidence="12" type="ORF">N5W20_05885</name>
</gene>
<proteinExistence type="inferred from homology"/>
<evidence type="ECO:0000256" key="1">
    <source>
        <dbReference type="ARBA" id="ARBA00001933"/>
    </source>
</evidence>
<evidence type="ECO:0000256" key="10">
    <source>
        <dbReference type="ARBA" id="ARBA00050776"/>
    </source>
</evidence>
<dbReference type="Gene3D" id="3.40.640.10">
    <property type="entry name" value="Type I PLP-dependent aspartate aminotransferase-like (Major domain)"/>
    <property type="match status" value="1"/>
</dbReference>
<protein>
    <recommendedName>
        <fullName evidence="4">Cysteine desulfurase</fullName>
    </recommendedName>
</protein>
<name>A0ABY6GIQ1_9PROT</name>
<dbReference type="InterPro" id="IPR016454">
    <property type="entry name" value="Cysteine_dSase"/>
</dbReference>
<feature type="domain" description="Aminotransferase class V" evidence="11">
    <location>
        <begin position="4"/>
        <end position="345"/>
    </location>
</feature>
<evidence type="ECO:0000256" key="4">
    <source>
        <dbReference type="ARBA" id="ARBA00013558"/>
    </source>
</evidence>
<evidence type="ECO:0000256" key="9">
    <source>
        <dbReference type="ARBA" id="ARBA00023014"/>
    </source>
</evidence>
<evidence type="ECO:0000256" key="5">
    <source>
        <dbReference type="ARBA" id="ARBA00022679"/>
    </source>
</evidence>
<keyword evidence="13" id="KW-1185">Reference proteome</keyword>
<dbReference type="PANTHER" id="PTHR11601">
    <property type="entry name" value="CYSTEINE DESULFURYLASE FAMILY MEMBER"/>
    <property type="match status" value="1"/>
</dbReference>
<evidence type="ECO:0000256" key="6">
    <source>
        <dbReference type="ARBA" id="ARBA00022723"/>
    </source>
</evidence>
<keyword evidence="7" id="KW-0663">Pyridoxal phosphate</keyword>